<feature type="transmembrane region" description="Helical" evidence="6">
    <location>
        <begin position="6"/>
        <end position="27"/>
    </location>
</feature>
<dbReference type="InterPro" id="IPR007300">
    <property type="entry name" value="CidB/LrgB"/>
</dbReference>
<evidence type="ECO:0000256" key="4">
    <source>
        <dbReference type="ARBA" id="ARBA00023136"/>
    </source>
</evidence>
<dbReference type="OrthoDB" id="2502820at2759"/>
<reference evidence="8" key="1">
    <citation type="journal article" date="2013" name="Genome Announc.">
        <title>Draft genome sequence of the grapevine dieback fungus Eutypa lata UCR-EL1.</title>
        <authorList>
            <person name="Blanco-Ulate B."/>
            <person name="Rolshausen P.E."/>
            <person name="Cantu D."/>
        </authorList>
    </citation>
    <scope>NUCLEOTIDE SEQUENCE [LARGE SCALE GENOMIC DNA]</scope>
    <source>
        <strain evidence="8">UCR-EL1</strain>
    </source>
</reference>
<comment type="subcellular location">
    <subcellularLocation>
        <location evidence="1">Membrane</location>
        <topology evidence="1">Multi-pass membrane protein</topology>
    </subcellularLocation>
</comment>
<feature type="region of interest" description="Disordered" evidence="5">
    <location>
        <begin position="45"/>
        <end position="135"/>
    </location>
</feature>
<evidence type="ECO:0000256" key="5">
    <source>
        <dbReference type="SAM" id="MobiDB-lite"/>
    </source>
</evidence>
<name>M7TRZ5_EUTLA</name>
<keyword evidence="4 6" id="KW-0472">Membrane</keyword>
<evidence type="ECO:0000313" key="8">
    <source>
        <dbReference type="Proteomes" id="UP000012174"/>
    </source>
</evidence>
<evidence type="ECO:0000256" key="6">
    <source>
        <dbReference type="SAM" id="Phobius"/>
    </source>
</evidence>
<dbReference type="KEGG" id="ela:UCREL1_3539"/>
<feature type="compositionally biased region" description="Pro residues" evidence="5">
    <location>
        <begin position="121"/>
        <end position="133"/>
    </location>
</feature>
<dbReference type="GO" id="GO:0016020">
    <property type="term" value="C:membrane"/>
    <property type="evidence" value="ECO:0007669"/>
    <property type="project" value="UniProtKB-SubCell"/>
</dbReference>
<keyword evidence="3 6" id="KW-1133">Transmembrane helix</keyword>
<dbReference type="PANTHER" id="PTHR30249">
    <property type="entry name" value="PUTATIVE SEROTONIN TRANSPORTER"/>
    <property type="match status" value="1"/>
</dbReference>
<dbReference type="Pfam" id="PF04172">
    <property type="entry name" value="LrgB"/>
    <property type="match status" value="1"/>
</dbReference>
<feature type="transmembrane region" description="Helical" evidence="6">
    <location>
        <begin position="276"/>
        <end position="299"/>
    </location>
</feature>
<organism evidence="7 8">
    <name type="scientific">Eutypa lata (strain UCR-EL1)</name>
    <name type="common">Grapevine dieback disease fungus</name>
    <name type="synonym">Eutypa armeniacae</name>
    <dbReference type="NCBI Taxonomy" id="1287681"/>
    <lineage>
        <taxon>Eukaryota</taxon>
        <taxon>Fungi</taxon>
        <taxon>Dikarya</taxon>
        <taxon>Ascomycota</taxon>
        <taxon>Pezizomycotina</taxon>
        <taxon>Sordariomycetes</taxon>
        <taxon>Xylariomycetidae</taxon>
        <taxon>Xylariales</taxon>
        <taxon>Diatrypaceae</taxon>
        <taxon>Eutypa</taxon>
    </lineage>
</organism>
<accession>M7TRZ5</accession>
<evidence type="ECO:0000256" key="2">
    <source>
        <dbReference type="ARBA" id="ARBA00022692"/>
    </source>
</evidence>
<feature type="compositionally biased region" description="Pro residues" evidence="5">
    <location>
        <begin position="89"/>
        <end position="101"/>
    </location>
</feature>
<evidence type="ECO:0000313" key="7">
    <source>
        <dbReference type="EMBL" id="EMR69440.1"/>
    </source>
</evidence>
<evidence type="ECO:0000256" key="1">
    <source>
        <dbReference type="ARBA" id="ARBA00004141"/>
    </source>
</evidence>
<gene>
    <name evidence="7" type="ORF">UCREL1_3539</name>
</gene>
<dbReference type="Proteomes" id="UP000012174">
    <property type="component" value="Unassembled WGS sequence"/>
</dbReference>
<feature type="transmembrane region" description="Helical" evidence="6">
    <location>
        <begin position="147"/>
        <end position="165"/>
    </location>
</feature>
<dbReference type="AlphaFoldDB" id="M7TRZ5"/>
<dbReference type="OMA" id="LWNGSHE"/>
<dbReference type="PANTHER" id="PTHR30249:SF0">
    <property type="entry name" value="PLASTIDAL GLYCOLATE_GLYCERATE TRANSLOCATOR 1, CHLOROPLASTIC"/>
    <property type="match status" value="1"/>
</dbReference>
<evidence type="ECO:0000256" key="3">
    <source>
        <dbReference type="ARBA" id="ARBA00022989"/>
    </source>
</evidence>
<protein>
    <submittedName>
        <fullName evidence="7">Putative-domain-containing protein</fullName>
    </submittedName>
</protein>
<feature type="transmembrane region" description="Helical" evidence="6">
    <location>
        <begin position="337"/>
        <end position="359"/>
    </location>
</feature>
<dbReference type="eggNOG" id="ENOG502QQ63">
    <property type="taxonomic scope" value="Eukaryota"/>
</dbReference>
<keyword evidence="2 6" id="KW-0812">Transmembrane</keyword>
<proteinExistence type="predicted"/>
<dbReference type="HOGENOM" id="CLU_024337_1_0_1"/>
<feature type="transmembrane region" description="Helical" evidence="6">
    <location>
        <begin position="197"/>
        <end position="216"/>
    </location>
</feature>
<keyword evidence="8" id="KW-1185">Reference proteome</keyword>
<sequence length="365" mass="38705">MSMSPPLTLLFIIVIGFLVMMVLTAYMTRSLQLIFGSSKRAMTERAEELGNESDEIPMTAPSRSEDATPAPTPGTLSEVPSSVDIRNFDPPPRTQGPPPGRRTPEDSRPPTPGTDVAPPRELLPPQAPPPPPRSTKWAAIVASRIDLFTYGTLFLFVGLPVYYAAGYAMPMQLSFSVLTYFAAMAIPPSWRQYLHPVLVSSLCTVLGLWVLGLAGGDDLNSSLAQYRTGAKYSTLWSAGAGSVPRPGAGDMFGSVLDASIVALALPMFQYRRELRAHLPAIAVPNIVVAVGSLFAYPPLCRAIGIGAERSLAFAARSLTLALATPAAANLGGDANTVAALAIMSGILGVLIGQRMLGFLRIPEGK</sequence>
<dbReference type="EMBL" id="KB706082">
    <property type="protein sequence ID" value="EMR69440.1"/>
    <property type="molecule type" value="Genomic_DNA"/>
</dbReference>